<accession>A0AAW0V0L0</accession>
<reference evidence="2 3" key="1">
    <citation type="submission" date="2023-03" db="EMBL/GenBank/DDBJ databases">
        <title>High-quality genome of Scylla paramamosain provides insights in environmental adaptation.</title>
        <authorList>
            <person name="Zhang L."/>
        </authorList>
    </citation>
    <scope>NUCLEOTIDE SEQUENCE [LARGE SCALE GENOMIC DNA]</scope>
    <source>
        <strain evidence="2">LZ_2023a</strain>
        <tissue evidence="2">Muscle</tissue>
    </source>
</reference>
<feature type="chain" id="PRO_5043934459" evidence="1">
    <location>
        <begin position="20"/>
        <end position="192"/>
    </location>
</feature>
<name>A0AAW0V0L0_SCYPA</name>
<sequence length="192" mass="21077">MSLAASLCFFAYLAPMAQLDRNSRAIRGAILLVYSATLSPHTVRRWLRWWYEAPLDQRIGYHYSLPDAATSTSTELPISVTHSDLSSFTSLSPRWTGVRGSTSPPSLHDAGLRHDTGGVTLFLVLRLLPPTSSHDSAAPLSKETTLLVAMEQSHKHKVIMQPDPAAPGGTRILFRGFMVSVLEYLAQGLNFS</sequence>
<protein>
    <submittedName>
        <fullName evidence="2">Uncharacterized protein</fullName>
    </submittedName>
</protein>
<organism evidence="2 3">
    <name type="scientific">Scylla paramamosain</name>
    <name type="common">Mud crab</name>
    <dbReference type="NCBI Taxonomy" id="85552"/>
    <lineage>
        <taxon>Eukaryota</taxon>
        <taxon>Metazoa</taxon>
        <taxon>Ecdysozoa</taxon>
        <taxon>Arthropoda</taxon>
        <taxon>Crustacea</taxon>
        <taxon>Multicrustacea</taxon>
        <taxon>Malacostraca</taxon>
        <taxon>Eumalacostraca</taxon>
        <taxon>Eucarida</taxon>
        <taxon>Decapoda</taxon>
        <taxon>Pleocyemata</taxon>
        <taxon>Brachyura</taxon>
        <taxon>Eubrachyura</taxon>
        <taxon>Portunoidea</taxon>
        <taxon>Portunidae</taxon>
        <taxon>Portuninae</taxon>
        <taxon>Scylla</taxon>
    </lineage>
</organism>
<evidence type="ECO:0000313" key="2">
    <source>
        <dbReference type="EMBL" id="KAK8405519.1"/>
    </source>
</evidence>
<keyword evidence="3" id="KW-1185">Reference proteome</keyword>
<dbReference type="AlphaFoldDB" id="A0AAW0V0L0"/>
<comment type="caution">
    <text evidence="2">The sequence shown here is derived from an EMBL/GenBank/DDBJ whole genome shotgun (WGS) entry which is preliminary data.</text>
</comment>
<proteinExistence type="predicted"/>
<dbReference type="EMBL" id="JARAKH010000003">
    <property type="protein sequence ID" value="KAK8405519.1"/>
    <property type="molecule type" value="Genomic_DNA"/>
</dbReference>
<evidence type="ECO:0000256" key="1">
    <source>
        <dbReference type="SAM" id="SignalP"/>
    </source>
</evidence>
<gene>
    <name evidence="2" type="ORF">O3P69_001819</name>
</gene>
<dbReference type="Proteomes" id="UP001487740">
    <property type="component" value="Unassembled WGS sequence"/>
</dbReference>
<evidence type="ECO:0000313" key="3">
    <source>
        <dbReference type="Proteomes" id="UP001487740"/>
    </source>
</evidence>
<feature type="signal peptide" evidence="1">
    <location>
        <begin position="1"/>
        <end position="19"/>
    </location>
</feature>
<keyword evidence="1" id="KW-0732">Signal</keyword>